<feature type="chain" id="PRO_5038080082" evidence="1">
    <location>
        <begin position="26"/>
        <end position="80"/>
    </location>
</feature>
<evidence type="ECO:0000313" key="3">
    <source>
        <dbReference type="WBParaSite" id="nRc.2.0.1.t35930-RA"/>
    </source>
</evidence>
<evidence type="ECO:0000256" key="1">
    <source>
        <dbReference type="SAM" id="SignalP"/>
    </source>
</evidence>
<dbReference type="AlphaFoldDB" id="A0A915KC39"/>
<protein>
    <submittedName>
        <fullName evidence="3">Uncharacterized protein</fullName>
    </submittedName>
</protein>
<keyword evidence="1" id="KW-0732">Signal</keyword>
<dbReference type="Proteomes" id="UP000887565">
    <property type="component" value="Unplaced"/>
</dbReference>
<name>A0A915KC39_ROMCU</name>
<feature type="signal peptide" evidence="1">
    <location>
        <begin position="1"/>
        <end position="25"/>
    </location>
</feature>
<dbReference type="WBParaSite" id="nRc.2.0.1.t35930-RA">
    <property type="protein sequence ID" value="nRc.2.0.1.t35930-RA"/>
    <property type="gene ID" value="nRc.2.0.1.g35930"/>
</dbReference>
<reference evidence="3" key="1">
    <citation type="submission" date="2022-11" db="UniProtKB">
        <authorList>
            <consortium name="WormBaseParasite"/>
        </authorList>
    </citation>
    <scope>IDENTIFICATION</scope>
</reference>
<keyword evidence="2" id="KW-1185">Reference proteome</keyword>
<sequence length="80" mass="9337">MDAKLVCLSLWLILFMTMRMFPVEGRQRPIPDVPQWQGVRNARGLPRYGKRGADDLVSKNMGYCSDYILRIEIREHALRS</sequence>
<proteinExistence type="predicted"/>
<evidence type="ECO:0000313" key="2">
    <source>
        <dbReference type="Proteomes" id="UP000887565"/>
    </source>
</evidence>
<accession>A0A915KC39</accession>
<organism evidence="2 3">
    <name type="scientific">Romanomermis culicivorax</name>
    <name type="common">Nematode worm</name>
    <dbReference type="NCBI Taxonomy" id="13658"/>
    <lineage>
        <taxon>Eukaryota</taxon>
        <taxon>Metazoa</taxon>
        <taxon>Ecdysozoa</taxon>
        <taxon>Nematoda</taxon>
        <taxon>Enoplea</taxon>
        <taxon>Dorylaimia</taxon>
        <taxon>Mermithida</taxon>
        <taxon>Mermithoidea</taxon>
        <taxon>Mermithidae</taxon>
        <taxon>Romanomermis</taxon>
    </lineage>
</organism>